<dbReference type="OrthoDB" id="10377073at2759"/>
<proteinExistence type="predicted"/>
<accession>A0A179UAV1</accession>
<keyword evidence="1" id="KW-0732">Signal</keyword>
<reference evidence="3" key="1">
    <citation type="journal article" date="2015" name="PLoS Genet.">
        <title>The dynamic genome and transcriptome of the human fungal pathogen Blastomyces and close relative Emmonsia.</title>
        <authorList>
            <person name="Munoz J.F."/>
            <person name="Gauthier G.M."/>
            <person name="Desjardins C.A."/>
            <person name="Gallo J.E."/>
            <person name="Holder J."/>
            <person name="Sullivan T.D."/>
            <person name="Marty A.J."/>
            <person name="Carmen J.C."/>
            <person name="Chen Z."/>
            <person name="Ding L."/>
            <person name="Gujja S."/>
            <person name="Magrini V."/>
            <person name="Misas E."/>
            <person name="Mitreva M."/>
            <person name="Priest M."/>
            <person name="Saif S."/>
            <person name="Whiston E.A."/>
            <person name="Young S."/>
            <person name="Zeng Q."/>
            <person name="Goldman W.E."/>
            <person name="Mardis E.R."/>
            <person name="Taylor J.W."/>
            <person name="McEwen J.G."/>
            <person name="Clay O.K."/>
            <person name="Klein B.S."/>
            <person name="Cuomo C.A."/>
        </authorList>
    </citation>
    <scope>NUCLEOTIDE SEQUENCE [LARGE SCALE GENOMIC DNA]</scope>
    <source>
        <strain evidence="3">SLH14081</strain>
    </source>
</reference>
<dbReference type="RefSeq" id="XP_002628682.1">
    <property type="nucleotide sequence ID" value="XM_002628636.1"/>
</dbReference>
<dbReference type="Proteomes" id="UP000002038">
    <property type="component" value="Unassembled WGS sequence"/>
</dbReference>
<evidence type="ECO:0000256" key="1">
    <source>
        <dbReference type="SAM" id="SignalP"/>
    </source>
</evidence>
<sequence length="129" mass="14584">MKVATLLAAALAALAGGASGKKFTAVYMEPPYNWVPGPSISPTRVLYGYSEPYRLFNWNQWVVFMKQQCNGYPPCTSVSLYSAIPQNPEQPRRWFGYLFGGDPVVPRDFQRQEDTRFNVRDSAAFNAYD</sequence>
<organism evidence="2 3">
    <name type="scientific">Blastomyces gilchristii (strain SLH14081)</name>
    <name type="common">Blastomyces dermatitidis</name>
    <dbReference type="NCBI Taxonomy" id="559298"/>
    <lineage>
        <taxon>Eukaryota</taxon>
        <taxon>Fungi</taxon>
        <taxon>Dikarya</taxon>
        <taxon>Ascomycota</taxon>
        <taxon>Pezizomycotina</taxon>
        <taxon>Eurotiomycetes</taxon>
        <taxon>Eurotiomycetidae</taxon>
        <taxon>Onygenales</taxon>
        <taxon>Ajellomycetaceae</taxon>
        <taxon>Blastomyces</taxon>
    </lineage>
</organism>
<dbReference type="AlphaFoldDB" id="A0A179UAV1"/>
<keyword evidence="3" id="KW-1185">Reference proteome</keyword>
<feature type="chain" id="PRO_5008107263" evidence="1">
    <location>
        <begin position="21"/>
        <end position="129"/>
    </location>
</feature>
<dbReference type="EMBL" id="GG657449">
    <property type="protein sequence ID" value="OAT05155.1"/>
    <property type="molecule type" value="Genomic_DNA"/>
</dbReference>
<feature type="signal peptide" evidence="1">
    <location>
        <begin position="1"/>
        <end position="20"/>
    </location>
</feature>
<evidence type="ECO:0000313" key="3">
    <source>
        <dbReference type="Proteomes" id="UP000002038"/>
    </source>
</evidence>
<dbReference type="VEuPathDB" id="FungiDB:BDBG_01590"/>
<dbReference type="KEGG" id="bgh:BDBG_01590"/>
<name>A0A179UAV1_BLAGS</name>
<dbReference type="GeneID" id="8510431"/>
<gene>
    <name evidence="2" type="ORF">BDBG_01590</name>
</gene>
<protein>
    <submittedName>
        <fullName evidence="2">Uncharacterized protein</fullName>
    </submittedName>
</protein>
<evidence type="ECO:0000313" key="2">
    <source>
        <dbReference type="EMBL" id="OAT05155.1"/>
    </source>
</evidence>